<dbReference type="EMBL" id="PVNL01000028">
    <property type="protein sequence ID" value="PRQ09342.1"/>
    <property type="molecule type" value="Genomic_DNA"/>
</dbReference>
<evidence type="ECO:0000313" key="2">
    <source>
        <dbReference type="Proteomes" id="UP000238823"/>
    </source>
</evidence>
<accession>A0A2S9YWB7</accession>
<name>A0A2S9YWB7_9BACT</name>
<dbReference type="Proteomes" id="UP000238823">
    <property type="component" value="Unassembled WGS sequence"/>
</dbReference>
<dbReference type="OrthoDB" id="5518110at2"/>
<evidence type="ECO:0008006" key="3">
    <source>
        <dbReference type="Google" id="ProtNLM"/>
    </source>
</evidence>
<comment type="caution">
    <text evidence="1">The sequence shown here is derived from an EMBL/GenBank/DDBJ whole genome shotgun (WGS) entry which is preliminary data.</text>
</comment>
<proteinExistence type="predicted"/>
<evidence type="ECO:0000313" key="1">
    <source>
        <dbReference type="EMBL" id="PRQ09342.1"/>
    </source>
</evidence>
<gene>
    <name evidence="1" type="ORF">ENSA7_09310</name>
</gene>
<dbReference type="RefSeq" id="WP_146157334.1">
    <property type="nucleotide sequence ID" value="NZ_PVNL01000028.1"/>
</dbReference>
<reference evidence="1 2" key="1">
    <citation type="submission" date="2018-03" db="EMBL/GenBank/DDBJ databases">
        <title>Draft Genome Sequences of the Obligatory Marine Myxobacteria Enhygromyxa salina SWB007.</title>
        <authorList>
            <person name="Poehlein A."/>
            <person name="Moghaddam J.A."/>
            <person name="Harms H."/>
            <person name="Alanjari M."/>
            <person name="Koenig G.M."/>
            <person name="Daniel R."/>
            <person name="Schaeberle T.F."/>
        </authorList>
    </citation>
    <scope>NUCLEOTIDE SEQUENCE [LARGE SCALE GENOMIC DNA]</scope>
    <source>
        <strain evidence="1 2">SWB007</strain>
    </source>
</reference>
<organism evidence="1 2">
    <name type="scientific">Enhygromyxa salina</name>
    <dbReference type="NCBI Taxonomy" id="215803"/>
    <lineage>
        <taxon>Bacteria</taxon>
        <taxon>Pseudomonadati</taxon>
        <taxon>Myxococcota</taxon>
        <taxon>Polyangia</taxon>
        <taxon>Nannocystales</taxon>
        <taxon>Nannocystaceae</taxon>
        <taxon>Enhygromyxa</taxon>
    </lineage>
</organism>
<protein>
    <recommendedName>
        <fullName evidence="3">DUF3108 domain-containing protein</fullName>
    </recommendedName>
</protein>
<sequence>MSTSARWFRRGGALAAYRYERWVSGSGDDRTSTHVTLGLDGTPVLLHRARHDSGYRLRRFESVHTQTGIRSTIEVRDDGRVDFTVHRGAKVRRHHEGPGDPIVVGPTLFGFIRSHWATLARGDTIPVRFGTTGRTYGFELHLAERRVDRAVVTMVASGVFVRLGIDPIRIELDLESDQVVRYHGRVPVLLDGDAFDADIEYAYERSFR</sequence>
<dbReference type="AlphaFoldDB" id="A0A2S9YWB7"/>